<keyword evidence="2" id="KW-0560">Oxidoreductase</keyword>
<keyword evidence="8" id="KW-1185">Reference proteome</keyword>
<dbReference type="RefSeq" id="WP_188126519.1">
    <property type="nucleotide sequence ID" value="NZ_BOMP01000051.1"/>
</dbReference>
<dbReference type="GO" id="GO:0032787">
    <property type="term" value="P:monocarboxylic acid metabolic process"/>
    <property type="evidence" value="ECO:0007669"/>
    <property type="project" value="UniProtKB-ARBA"/>
</dbReference>
<dbReference type="Pfam" id="PF00106">
    <property type="entry name" value="adh_short"/>
    <property type="match status" value="1"/>
</dbReference>
<name>A0A7W7HQV7_9ACTN</name>
<dbReference type="PRINTS" id="PR00080">
    <property type="entry name" value="SDRFAMILY"/>
</dbReference>
<evidence type="ECO:0000256" key="3">
    <source>
        <dbReference type="RuleBase" id="RU000363"/>
    </source>
</evidence>
<dbReference type="PANTHER" id="PTHR42879:SF6">
    <property type="entry name" value="NADPH-DEPENDENT REDUCTASE BACG"/>
    <property type="match status" value="1"/>
</dbReference>
<reference evidence="6 7" key="1">
    <citation type="submission" date="2020-08" db="EMBL/GenBank/DDBJ databases">
        <title>Sequencing the genomes of 1000 actinobacteria strains.</title>
        <authorList>
            <person name="Klenk H.-P."/>
        </authorList>
    </citation>
    <scope>NUCLEOTIDE SEQUENCE [LARGE SCALE GENOMIC DNA]</scope>
    <source>
        <strain evidence="6 7">DSM 43150</strain>
    </source>
</reference>
<dbReference type="Proteomes" id="UP000590511">
    <property type="component" value="Unassembled WGS sequence"/>
</dbReference>
<dbReference type="InterPro" id="IPR057326">
    <property type="entry name" value="KR_dom"/>
</dbReference>
<dbReference type="PROSITE" id="PS00061">
    <property type="entry name" value="ADH_SHORT"/>
    <property type="match status" value="1"/>
</dbReference>
<dbReference type="PRINTS" id="PR00081">
    <property type="entry name" value="GDHRDH"/>
</dbReference>
<dbReference type="EMBL" id="JACHNC010000001">
    <property type="protein sequence ID" value="MBB4755048.1"/>
    <property type="molecule type" value="Genomic_DNA"/>
</dbReference>
<dbReference type="InterPro" id="IPR002347">
    <property type="entry name" value="SDR_fam"/>
</dbReference>
<evidence type="ECO:0000313" key="7">
    <source>
        <dbReference type="Proteomes" id="UP000590511"/>
    </source>
</evidence>
<accession>A0A7W7HQV7</accession>
<comment type="caution">
    <text evidence="6">The sequence shown here is derived from an EMBL/GenBank/DDBJ whole genome shotgun (WGS) entry which is preliminary data.</text>
</comment>
<feature type="domain" description="Ketoreductase" evidence="4">
    <location>
        <begin position="8"/>
        <end position="179"/>
    </location>
</feature>
<sequence length="256" mass="25691">MNLNLAGKTAVVTGASKGIGLAITRALAGEGANVVAAARTAATATGSVYPVAVDLTTPGGPAALIEAAVARFGGVDILVNNVGAVRPRPDGFLSVTDDGWTSTFLVNFFSAVRTTRAVLPHLLSKGAGSIVTITSVNAVLPDPMVIDYSAAKAALASFCKSLSKEVGPHGIRVNTISPGPVSTDLWLGDDGVAAALSRVTGRPPQDIAASAAKDTVTGRFTRADEVAALVLLLAGDRAANVIGADFAIDGGMTTTL</sequence>
<dbReference type="Gene3D" id="3.40.50.720">
    <property type="entry name" value="NAD(P)-binding Rossmann-like Domain"/>
    <property type="match status" value="1"/>
</dbReference>
<reference evidence="5 8" key="2">
    <citation type="submission" date="2021-01" db="EMBL/GenBank/DDBJ databases">
        <title>Whole genome shotgun sequence of Actinoplanes lobatus NBRC 12513.</title>
        <authorList>
            <person name="Komaki H."/>
            <person name="Tamura T."/>
        </authorList>
    </citation>
    <scope>NUCLEOTIDE SEQUENCE [LARGE SCALE GENOMIC DNA]</scope>
    <source>
        <strain evidence="5 8">NBRC 12513</strain>
    </source>
</reference>
<evidence type="ECO:0000313" key="6">
    <source>
        <dbReference type="EMBL" id="MBB4755048.1"/>
    </source>
</evidence>
<protein>
    <submittedName>
        <fullName evidence="5">3-oxoacyl-ACP reductase</fullName>
    </submittedName>
    <submittedName>
        <fullName evidence="6">NAD(P)-dependent dehydrogenase (Short-subunit alcohol dehydrogenase family)</fullName>
    </submittedName>
</protein>
<dbReference type="SMART" id="SM00822">
    <property type="entry name" value="PKS_KR"/>
    <property type="match status" value="1"/>
</dbReference>
<dbReference type="NCBIfam" id="NF005095">
    <property type="entry name" value="PRK06523.1"/>
    <property type="match status" value="1"/>
</dbReference>
<dbReference type="InterPro" id="IPR050259">
    <property type="entry name" value="SDR"/>
</dbReference>
<evidence type="ECO:0000259" key="4">
    <source>
        <dbReference type="SMART" id="SM00822"/>
    </source>
</evidence>
<dbReference type="AlphaFoldDB" id="A0A7W7HQV7"/>
<dbReference type="InterPro" id="IPR036291">
    <property type="entry name" value="NAD(P)-bd_dom_sf"/>
</dbReference>
<evidence type="ECO:0000313" key="5">
    <source>
        <dbReference type="EMBL" id="GIE40635.1"/>
    </source>
</evidence>
<evidence type="ECO:0000313" key="8">
    <source>
        <dbReference type="Proteomes" id="UP000631312"/>
    </source>
</evidence>
<dbReference type="FunFam" id="3.40.50.720:FF:000084">
    <property type="entry name" value="Short-chain dehydrogenase reductase"/>
    <property type="match status" value="1"/>
</dbReference>
<dbReference type="EMBL" id="BOMP01000051">
    <property type="protein sequence ID" value="GIE40635.1"/>
    <property type="molecule type" value="Genomic_DNA"/>
</dbReference>
<evidence type="ECO:0000256" key="2">
    <source>
        <dbReference type="ARBA" id="ARBA00023002"/>
    </source>
</evidence>
<dbReference type="SUPFAM" id="SSF51735">
    <property type="entry name" value="NAD(P)-binding Rossmann-fold domains"/>
    <property type="match status" value="1"/>
</dbReference>
<dbReference type="PANTHER" id="PTHR42879">
    <property type="entry name" value="3-OXOACYL-(ACYL-CARRIER-PROTEIN) REDUCTASE"/>
    <property type="match status" value="1"/>
</dbReference>
<comment type="similarity">
    <text evidence="1 3">Belongs to the short-chain dehydrogenases/reductases (SDR) family.</text>
</comment>
<dbReference type="GO" id="GO:0016491">
    <property type="term" value="F:oxidoreductase activity"/>
    <property type="evidence" value="ECO:0007669"/>
    <property type="project" value="UniProtKB-KW"/>
</dbReference>
<gene>
    <name evidence="5" type="primary">fabG_6</name>
    <name evidence="5" type="ORF">Alo02nite_35330</name>
    <name evidence="6" type="ORF">BJ964_009209</name>
</gene>
<dbReference type="InterPro" id="IPR020904">
    <property type="entry name" value="Sc_DH/Rdtase_CS"/>
</dbReference>
<dbReference type="Proteomes" id="UP000631312">
    <property type="component" value="Unassembled WGS sequence"/>
</dbReference>
<proteinExistence type="inferred from homology"/>
<evidence type="ECO:0000256" key="1">
    <source>
        <dbReference type="ARBA" id="ARBA00006484"/>
    </source>
</evidence>
<organism evidence="6 7">
    <name type="scientific">Actinoplanes lobatus</name>
    <dbReference type="NCBI Taxonomy" id="113568"/>
    <lineage>
        <taxon>Bacteria</taxon>
        <taxon>Bacillati</taxon>
        <taxon>Actinomycetota</taxon>
        <taxon>Actinomycetes</taxon>
        <taxon>Micromonosporales</taxon>
        <taxon>Micromonosporaceae</taxon>
        <taxon>Actinoplanes</taxon>
    </lineage>
</organism>